<dbReference type="Pfam" id="PF25485">
    <property type="entry name" value="DUF7908"/>
    <property type="match status" value="1"/>
</dbReference>
<name>A0A4E9EL47_GIBZA</name>
<feature type="region of interest" description="Disordered" evidence="1">
    <location>
        <begin position="374"/>
        <end position="412"/>
    </location>
</feature>
<feature type="compositionally biased region" description="Low complexity" evidence="1">
    <location>
        <begin position="391"/>
        <end position="408"/>
    </location>
</feature>
<organism evidence="4">
    <name type="scientific">Gibberella zeae</name>
    <name type="common">Wheat head blight fungus</name>
    <name type="synonym">Fusarium graminearum</name>
    <dbReference type="NCBI Taxonomy" id="5518"/>
    <lineage>
        <taxon>Eukaryota</taxon>
        <taxon>Fungi</taxon>
        <taxon>Dikarya</taxon>
        <taxon>Ascomycota</taxon>
        <taxon>Pezizomycotina</taxon>
        <taxon>Sordariomycetes</taxon>
        <taxon>Hypocreomycetidae</taxon>
        <taxon>Hypocreales</taxon>
        <taxon>Nectriaceae</taxon>
        <taxon>Fusarium</taxon>
    </lineage>
</organism>
<feature type="chain" id="PRO_5026273216" description="DUF7908 domain-containing protein" evidence="2">
    <location>
        <begin position="21"/>
        <end position="613"/>
    </location>
</feature>
<dbReference type="EMBL" id="CAAKMV010000163">
    <property type="protein sequence ID" value="VIO62766.1"/>
    <property type="molecule type" value="Genomic_DNA"/>
</dbReference>
<feature type="signal peptide" evidence="2">
    <location>
        <begin position="1"/>
        <end position="20"/>
    </location>
</feature>
<feature type="compositionally biased region" description="Polar residues" evidence="1">
    <location>
        <begin position="320"/>
        <end position="336"/>
    </location>
</feature>
<dbReference type="InterPro" id="IPR057230">
    <property type="entry name" value="DUF7908"/>
</dbReference>
<feature type="region of interest" description="Disordered" evidence="1">
    <location>
        <begin position="320"/>
        <end position="340"/>
    </location>
</feature>
<feature type="region of interest" description="Disordered" evidence="1">
    <location>
        <begin position="461"/>
        <end position="559"/>
    </location>
</feature>
<feature type="domain" description="DUF7908" evidence="3">
    <location>
        <begin position="131"/>
        <end position="249"/>
    </location>
</feature>
<sequence length="613" mass="64087">MTPKKFSPLLLLCFTTPVSGFRKVDHLPETFCITYLSTYLVAISGVQTDESSSVETSFLLSSVVDDFTSDTQDRKTSYSISLDDPLSTSATEVSVTRSFLTNTETSTADPTVIPGPDGRAVVFRVIPSSEDNNRRFYRRALGGFVGSQSDLCEDAVVYNLSQDRLYEDGLPIYYNGESYKEPRGQAGPLPRGAVTTAFLDDGGFVEFVSSTLPGGRAGFCQVLESGQVYLTFGSSPPDCAPVRLSIIGVEECSNETSTSDILSTRTSVTGPVEDLATTTSIPVETSIQPVFTEATSTDLSFTEDPSQTKSFVTTVRFSNSSTTSINSPVDPTRSSALSPITIDTTSTDSTIPISSSDPILPTDTDIVSSLTDAAPIDNTSTEPIVPRRETSTTVSSDAVDVTSSSETDILSVSETNTSDDIFSSETTATTSLSVIPIPNTELDTTVTTDTVTDLTTESVSLTETSATDDTSTALETSSVAEAPVDTTETTIPDTSATSGTEEVTLTETSTAVDTSTTLEISSTAESSVTETTETTATGDTTADTTTAEMTTDSDINTTDTTAADTTAADTTAADTTAADTNAAAGTTAGGATVIRINAADDAAATEMITFDAP</sequence>
<feature type="compositionally biased region" description="Polar residues" evidence="1">
    <location>
        <begin position="486"/>
        <end position="501"/>
    </location>
</feature>
<dbReference type="AlphaFoldDB" id="A0A4E9EL47"/>
<protein>
    <recommendedName>
        <fullName evidence="3">DUF7908 domain-containing protein</fullName>
    </recommendedName>
</protein>
<proteinExistence type="predicted"/>
<evidence type="ECO:0000259" key="3">
    <source>
        <dbReference type="Pfam" id="PF25485"/>
    </source>
</evidence>
<keyword evidence="2" id="KW-0732">Signal</keyword>
<evidence type="ECO:0000256" key="2">
    <source>
        <dbReference type="SAM" id="SignalP"/>
    </source>
</evidence>
<reference evidence="4" key="1">
    <citation type="submission" date="2019-04" db="EMBL/GenBank/DDBJ databases">
        <authorList>
            <person name="Melise S."/>
            <person name="Noan J."/>
            <person name="Okalmin O."/>
        </authorList>
    </citation>
    <scope>NUCLEOTIDE SEQUENCE</scope>
    <source>
        <strain evidence="4">FN9</strain>
    </source>
</reference>
<feature type="compositionally biased region" description="Low complexity" evidence="1">
    <location>
        <begin position="503"/>
        <end position="559"/>
    </location>
</feature>
<evidence type="ECO:0000313" key="4">
    <source>
        <dbReference type="EMBL" id="VIO62766.1"/>
    </source>
</evidence>
<evidence type="ECO:0000256" key="1">
    <source>
        <dbReference type="SAM" id="MobiDB-lite"/>
    </source>
</evidence>
<accession>A0A4E9EL47</accession>
<gene>
    <name evidence="4" type="ORF">FUG_LOCUS477705</name>
</gene>
<feature type="compositionally biased region" description="Low complexity" evidence="1">
    <location>
        <begin position="461"/>
        <end position="478"/>
    </location>
</feature>